<dbReference type="SMART" id="SM00473">
    <property type="entry name" value="PAN_AP"/>
    <property type="match status" value="3"/>
</dbReference>
<dbReference type="InterPro" id="IPR052774">
    <property type="entry name" value="Celegans_DevNeuronal_Protein"/>
</dbReference>
<dbReference type="RefSeq" id="XP_022249909.1">
    <property type="nucleotide sequence ID" value="XM_022394201.1"/>
</dbReference>
<evidence type="ECO:0000259" key="2">
    <source>
        <dbReference type="PROSITE" id="PS50948"/>
    </source>
</evidence>
<protein>
    <submittedName>
        <fullName evidence="5">Uncharacterized protein LOC111087469</fullName>
    </submittedName>
</protein>
<dbReference type="Gene3D" id="3.50.4.10">
    <property type="entry name" value="Hepatocyte Growth Factor"/>
    <property type="match status" value="2"/>
</dbReference>
<organism evidence="4 5">
    <name type="scientific">Limulus polyphemus</name>
    <name type="common">Atlantic horseshoe crab</name>
    <dbReference type="NCBI Taxonomy" id="6850"/>
    <lineage>
        <taxon>Eukaryota</taxon>
        <taxon>Metazoa</taxon>
        <taxon>Ecdysozoa</taxon>
        <taxon>Arthropoda</taxon>
        <taxon>Chelicerata</taxon>
        <taxon>Merostomata</taxon>
        <taxon>Xiphosura</taxon>
        <taxon>Limulidae</taxon>
        <taxon>Limulus</taxon>
    </lineage>
</organism>
<dbReference type="PANTHER" id="PTHR47327:SF2">
    <property type="entry name" value="FI18240P1-RELATED"/>
    <property type="match status" value="1"/>
</dbReference>
<evidence type="ECO:0000256" key="1">
    <source>
        <dbReference type="SAM" id="Phobius"/>
    </source>
</evidence>
<feature type="domain" description="Apple" evidence="2">
    <location>
        <begin position="28"/>
        <end position="112"/>
    </location>
</feature>
<feature type="domain" description="Apple" evidence="2">
    <location>
        <begin position="211"/>
        <end position="292"/>
    </location>
</feature>
<dbReference type="Proteomes" id="UP000694941">
    <property type="component" value="Unplaced"/>
</dbReference>
<dbReference type="CDD" id="cd01099">
    <property type="entry name" value="PAN_AP_HGF"/>
    <property type="match status" value="1"/>
</dbReference>
<keyword evidence="1" id="KW-1133">Transmembrane helix</keyword>
<name>A0ABM1T203_LIMPO</name>
<sequence length="659" mass="74028">MDKFRVNEISGPIKEIMKVGRTRSEWSCSNGFITFELITGFVYSASEDTLDMIPGTLKLTDCLRFCQENSTCQSINFETGLCVLFTSSATQRPGALKTSHFPVFTMYAHKICLLGTRPCNRVWMFERVIAHELRDLTRKRYSATSREACMEKCLQEHSFQCRSANFDSSTGECAISDMDRHSVPESRYFAPSGDKIEYLENNCVDEGVRLCEFKKVNGRIVKTVDAVFENITSLDECRKMCISVPYRCHSFDMSDTASRVCRLSHHSSASLTHIEDPYLETRGVATYELSACYNVTIHCEAKEMVAKVTSNKLFNGKVYAKKRPNTCVQDVVNRLDFEIRMSYNDLHCDVQQQGFGQFSNDIVIQHHDMIVTNQDLGLSVQCQYDLSNRSIANGVQLEVSGEVDTSGSQSATVSSPNVTMTITDRSGEDILSAQVGDPLALQFDIVDQNSPYEIFVRELVAMDGVDNSEILLIDSLGCPTDVSIMGALEKVDGNGKVLRAPFAAFKFPTSEIVRFKALVTPCLPSCEPAKCTSKYFDGELRSHDSLGRRRRELAEQNELLVVQSIQVTDKFGFERSERKLSDFDETSYERQNDANSQSVEDESSCVNIIGLIIACSLFLLAQLILLLAWTYVWQRRKSKLAEGAANSADMLYTNMSMIY</sequence>
<dbReference type="Pfam" id="PF25057">
    <property type="entry name" value="CUT_N"/>
    <property type="match status" value="1"/>
</dbReference>
<feature type="domain" description="ZP" evidence="3">
    <location>
        <begin position="298"/>
        <end position="538"/>
    </location>
</feature>
<dbReference type="GeneID" id="111087469"/>
<keyword evidence="1" id="KW-0812">Transmembrane</keyword>
<dbReference type="PANTHER" id="PTHR47327">
    <property type="entry name" value="FI18240P1-RELATED"/>
    <property type="match status" value="1"/>
</dbReference>
<reference evidence="5" key="1">
    <citation type="submission" date="2025-08" db="UniProtKB">
        <authorList>
            <consortium name="RefSeq"/>
        </authorList>
    </citation>
    <scope>IDENTIFICATION</scope>
    <source>
        <tissue evidence="5">Muscle</tissue>
    </source>
</reference>
<feature type="transmembrane region" description="Helical" evidence="1">
    <location>
        <begin position="608"/>
        <end position="632"/>
    </location>
</feature>
<dbReference type="PROSITE" id="PS50948">
    <property type="entry name" value="PAN"/>
    <property type="match status" value="3"/>
</dbReference>
<keyword evidence="4" id="KW-1185">Reference proteome</keyword>
<accession>A0ABM1T203</accession>
<evidence type="ECO:0000259" key="3">
    <source>
        <dbReference type="PROSITE" id="PS51034"/>
    </source>
</evidence>
<evidence type="ECO:0000313" key="5">
    <source>
        <dbReference type="RefSeq" id="XP_022249909.1"/>
    </source>
</evidence>
<feature type="domain" description="Apple" evidence="2">
    <location>
        <begin position="119"/>
        <end position="203"/>
    </location>
</feature>
<evidence type="ECO:0000313" key="4">
    <source>
        <dbReference type="Proteomes" id="UP000694941"/>
    </source>
</evidence>
<dbReference type="PROSITE" id="PS51034">
    <property type="entry name" value="ZP_2"/>
    <property type="match status" value="1"/>
</dbReference>
<proteinExistence type="predicted"/>
<gene>
    <name evidence="5" type="primary">LOC111087469</name>
</gene>
<dbReference type="InterPro" id="IPR003609">
    <property type="entry name" value="Pan_app"/>
</dbReference>
<dbReference type="SUPFAM" id="SSF57414">
    <property type="entry name" value="Hairpin loop containing domain-like"/>
    <property type="match status" value="2"/>
</dbReference>
<dbReference type="SMART" id="SM00241">
    <property type="entry name" value="ZP"/>
    <property type="match status" value="1"/>
</dbReference>
<dbReference type="InterPro" id="IPR001507">
    <property type="entry name" value="ZP_dom"/>
</dbReference>
<dbReference type="Pfam" id="PF00024">
    <property type="entry name" value="PAN_1"/>
    <property type="match status" value="3"/>
</dbReference>
<dbReference type="InterPro" id="IPR056953">
    <property type="entry name" value="CUT_N"/>
</dbReference>
<keyword evidence="1" id="KW-0472">Membrane</keyword>